<proteinExistence type="inferred from homology"/>
<dbReference type="OrthoDB" id="430354at2759"/>
<protein>
    <recommendedName>
        <fullName evidence="12">Glycosyltransferase family 71 protein</fullName>
    </recommendedName>
</protein>
<keyword evidence="11" id="KW-1185">Reference proteome</keyword>
<dbReference type="PANTHER" id="PTHR31646">
    <property type="entry name" value="ALPHA-1,2-MANNOSYLTRANSFERASE MNN2"/>
    <property type="match status" value="1"/>
</dbReference>
<evidence type="ECO:0000313" key="11">
    <source>
        <dbReference type="Proteomes" id="UP000094236"/>
    </source>
</evidence>
<comment type="pathway">
    <text evidence="2">Protein modification; protein glycosylation.</text>
</comment>
<evidence type="ECO:0000256" key="2">
    <source>
        <dbReference type="ARBA" id="ARBA00004922"/>
    </source>
</evidence>
<gene>
    <name evidence="10" type="ORF">PACTADRAFT_48628</name>
</gene>
<evidence type="ECO:0000256" key="4">
    <source>
        <dbReference type="ARBA" id="ARBA00022679"/>
    </source>
</evidence>
<organism evidence="10 11">
    <name type="scientific">Pachysolen tannophilus NRRL Y-2460</name>
    <dbReference type="NCBI Taxonomy" id="669874"/>
    <lineage>
        <taxon>Eukaryota</taxon>
        <taxon>Fungi</taxon>
        <taxon>Dikarya</taxon>
        <taxon>Ascomycota</taxon>
        <taxon>Saccharomycotina</taxon>
        <taxon>Pichiomycetes</taxon>
        <taxon>Pachysolenaceae</taxon>
        <taxon>Pachysolen</taxon>
    </lineage>
</organism>
<evidence type="ECO:0000256" key="1">
    <source>
        <dbReference type="ARBA" id="ARBA00004323"/>
    </source>
</evidence>
<dbReference type="EMBL" id="KV454012">
    <property type="protein sequence ID" value="ODV96818.1"/>
    <property type="molecule type" value="Genomic_DNA"/>
</dbReference>
<keyword evidence="7" id="KW-1133">Transmembrane helix</keyword>
<keyword evidence="4" id="KW-0808">Transferase</keyword>
<evidence type="ECO:0000256" key="6">
    <source>
        <dbReference type="ARBA" id="ARBA00022968"/>
    </source>
</evidence>
<keyword evidence="9" id="KW-0472">Membrane</keyword>
<evidence type="ECO:0000256" key="7">
    <source>
        <dbReference type="ARBA" id="ARBA00022989"/>
    </source>
</evidence>
<dbReference type="InterPro" id="IPR029044">
    <property type="entry name" value="Nucleotide-diphossugar_trans"/>
</dbReference>
<dbReference type="GO" id="GO:0046354">
    <property type="term" value="P:mannan biosynthetic process"/>
    <property type="evidence" value="ECO:0007669"/>
    <property type="project" value="TreeGrafter"/>
</dbReference>
<dbReference type="PANTHER" id="PTHR31646:SF1">
    <property type="entry name" value="ALPHA-1,2-MANNOSYLTRANSFERASE MNN2"/>
    <property type="match status" value="1"/>
</dbReference>
<evidence type="ECO:0000256" key="9">
    <source>
        <dbReference type="ARBA" id="ARBA00023136"/>
    </source>
</evidence>
<accession>A0A1E4TYS0</accession>
<dbReference type="GO" id="GO:0000026">
    <property type="term" value="F:alpha-1,2-mannosyltransferase activity"/>
    <property type="evidence" value="ECO:0007669"/>
    <property type="project" value="TreeGrafter"/>
</dbReference>
<evidence type="ECO:0008006" key="12">
    <source>
        <dbReference type="Google" id="ProtNLM"/>
    </source>
</evidence>
<name>A0A1E4TYS0_PACTA</name>
<comment type="similarity">
    <text evidence="3">Belongs to the MNN1/MNT family.</text>
</comment>
<dbReference type="SUPFAM" id="SSF53448">
    <property type="entry name" value="Nucleotide-diphospho-sugar transferases"/>
    <property type="match status" value="1"/>
</dbReference>
<evidence type="ECO:0000256" key="5">
    <source>
        <dbReference type="ARBA" id="ARBA00022692"/>
    </source>
</evidence>
<sequence>MVKHSSMGHIPFFYYRNKKIKRLLTLVVIGLVLVFSIIGLQKKSNEPSRKSLRYVDTINQKQKDRLANIADGDTIPQKSEDTYKPKLLSEMKLDDYKKELKEFQTKHSYLNYVEATVERYLKENPIATDQFYKSNSDFYSRIFKLILNNKPNLKPLDKSRYSKLKVGDHSMEDYYYKDGSPQLSTAELSFPNGLELESNEVQELKSKHSSFVRELSQLSTSNLNYKGTGIVYVGGAKFTFLVLLSIVSLRDAGSTLPVEVLIPNDLEAEPEFCAIHFPRLNAKCIYLSTILNKNSKIGGYQYKSIALLVSSFENVLLMDSDNYFINNPEHIFNTNPFISSGLVVWPDYWRRVTSPYYYQIANLDIGNERIRYGIDKYTYRKTSNSFFRKFFNKNSSNGKDLSKIPLHDRRNTIPDPSSETGQLLINKKTHLKTIILSLYYNVYGPDFYYPIFSQGTQGQGDKETFIAAANALKENYYQVNKKVEACGYWEKEEFKGTGMYQFDPVIDYKNLQLYLRYNDRPSDNYEDYKPKKFPNFFTQENSKILFLHNNFPKMDPYRLILDEALIETTNVNGNEILTKMLRLFGPVDLKRLDKDFEKILWKYINLYVCDLRVYLRSWDLDIYNDTPGMDRDNVCAYIKRHLKFLEISDRSISLW</sequence>
<evidence type="ECO:0000313" key="10">
    <source>
        <dbReference type="EMBL" id="ODV96818.1"/>
    </source>
</evidence>
<comment type="subcellular location">
    <subcellularLocation>
        <location evidence="1">Golgi apparatus membrane</location>
        <topology evidence="1">Single-pass type II membrane protein</topology>
    </subcellularLocation>
</comment>
<keyword evidence="6" id="KW-0735">Signal-anchor</keyword>
<keyword evidence="8" id="KW-0333">Golgi apparatus</keyword>
<dbReference type="GO" id="GO:0000139">
    <property type="term" value="C:Golgi membrane"/>
    <property type="evidence" value="ECO:0007669"/>
    <property type="project" value="UniProtKB-SubCell"/>
</dbReference>
<dbReference type="Pfam" id="PF11051">
    <property type="entry name" value="Mannosyl_trans3"/>
    <property type="match status" value="1"/>
</dbReference>
<evidence type="ECO:0000256" key="3">
    <source>
        <dbReference type="ARBA" id="ARBA00009105"/>
    </source>
</evidence>
<dbReference type="Proteomes" id="UP000094236">
    <property type="component" value="Unassembled WGS sequence"/>
</dbReference>
<dbReference type="STRING" id="669874.A0A1E4TYS0"/>
<evidence type="ECO:0000256" key="8">
    <source>
        <dbReference type="ARBA" id="ARBA00023034"/>
    </source>
</evidence>
<reference evidence="11" key="1">
    <citation type="submission" date="2016-05" db="EMBL/GenBank/DDBJ databases">
        <title>Comparative genomics of biotechnologically important yeasts.</title>
        <authorList>
            <consortium name="DOE Joint Genome Institute"/>
            <person name="Riley R."/>
            <person name="Haridas S."/>
            <person name="Wolfe K.H."/>
            <person name="Lopes M.R."/>
            <person name="Hittinger C.T."/>
            <person name="Goker M."/>
            <person name="Salamov A."/>
            <person name="Wisecaver J."/>
            <person name="Long T.M."/>
            <person name="Aerts A.L."/>
            <person name="Barry K."/>
            <person name="Choi C."/>
            <person name="Clum A."/>
            <person name="Coughlan A.Y."/>
            <person name="Deshpande S."/>
            <person name="Douglass A.P."/>
            <person name="Hanson S.J."/>
            <person name="Klenk H.-P."/>
            <person name="Labutti K."/>
            <person name="Lapidus A."/>
            <person name="Lindquist E."/>
            <person name="Lipzen A."/>
            <person name="Meier-Kolthoff J.P."/>
            <person name="Ohm R.A."/>
            <person name="Otillar R.P."/>
            <person name="Pangilinan J."/>
            <person name="Peng Y."/>
            <person name="Rokas A."/>
            <person name="Rosa C.A."/>
            <person name="Scheuner C."/>
            <person name="Sibirny A.A."/>
            <person name="Slot J.C."/>
            <person name="Stielow J.B."/>
            <person name="Sun H."/>
            <person name="Kurtzman C.P."/>
            <person name="Blackwell M."/>
            <person name="Grigoriev I.V."/>
            <person name="Jeffries T.W."/>
        </authorList>
    </citation>
    <scope>NUCLEOTIDE SEQUENCE [LARGE SCALE GENOMIC DNA]</scope>
    <source>
        <strain evidence="11">NRRL Y-2460</strain>
    </source>
</reference>
<keyword evidence="5" id="KW-0812">Transmembrane</keyword>
<dbReference type="InterPro" id="IPR022751">
    <property type="entry name" value="Alpha_mannosyltransferase"/>
</dbReference>
<dbReference type="AlphaFoldDB" id="A0A1E4TYS0"/>